<dbReference type="SUPFAM" id="SSF56300">
    <property type="entry name" value="Metallo-dependent phosphatases"/>
    <property type="match status" value="1"/>
</dbReference>
<dbReference type="Gene3D" id="3.60.21.70">
    <property type="entry name" value="PhoD-like phosphatase"/>
    <property type="match status" value="1"/>
</dbReference>
<dbReference type="Pfam" id="PF09423">
    <property type="entry name" value="PhoD"/>
    <property type="match status" value="1"/>
</dbReference>
<evidence type="ECO:0000313" key="5">
    <source>
        <dbReference type="Proteomes" id="UP000319143"/>
    </source>
</evidence>
<keyword evidence="2" id="KW-0732">Signal</keyword>
<name>A0A5C6D3X1_9BACT</name>
<feature type="domain" description="PhoD-like phosphatase metallophosphatase" evidence="3">
    <location>
        <begin position="190"/>
        <end position="410"/>
    </location>
</feature>
<dbReference type="InterPro" id="IPR038607">
    <property type="entry name" value="PhoD-like_sf"/>
</dbReference>
<accession>A0A5C6D3X1</accession>
<organism evidence="4 5">
    <name type="scientific">Novipirellula artificiosorum</name>
    <dbReference type="NCBI Taxonomy" id="2528016"/>
    <lineage>
        <taxon>Bacteria</taxon>
        <taxon>Pseudomonadati</taxon>
        <taxon>Planctomycetota</taxon>
        <taxon>Planctomycetia</taxon>
        <taxon>Pirellulales</taxon>
        <taxon>Pirellulaceae</taxon>
        <taxon>Novipirellula</taxon>
    </lineage>
</organism>
<comment type="caution">
    <text evidence="4">The sequence shown here is derived from an EMBL/GenBank/DDBJ whole genome shotgun (WGS) entry which is preliminary data.</text>
</comment>
<evidence type="ECO:0000256" key="1">
    <source>
        <dbReference type="SAM" id="MobiDB-lite"/>
    </source>
</evidence>
<feature type="signal peptide" evidence="2">
    <location>
        <begin position="1"/>
        <end position="27"/>
    </location>
</feature>
<evidence type="ECO:0000259" key="3">
    <source>
        <dbReference type="Pfam" id="PF09423"/>
    </source>
</evidence>
<keyword evidence="5" id="KW-1185">Reference proteome</keyword>
<proteinExistence type="predicted"/>
<dbReference type="InterPro" id="IPR018946">
    <property type="entry name" value="PhoD-like_MPP"/>
</dbReference>
<feature type="chain" id="PRO_5022978726" evidence="2">
    <location>
        <begin position="28"/>
        <end position="608"/>
    </location>
</feature>
<feature type="compositionally biased region" description="Polar residues" evidence="1">
    <location>
        <begin position="344"/>
        <end position="362"/>
    </location>
</feature>
<dbReference type="AlphaFoldDB" id="A0A5C6D3X1"/>
<sequence precursor="true">MTQRFVFWLSTLLTMTTFNAFSQGAFAAEKQGVCFVLYTVQDSTLKLTAQLYPLEDNESREVLLQVSENDRWSTVAKTRVRENLYSFPEGARSWTAHFRVESWDHDVDHPYRVVALDGASSYQGLIRRDPIEKAEIVVAAFTGNSNADKRLKPDLVHNVKAANADLLFFSGDQVYTHRDHLGDWLRFGEQFGELTRDRPTITIPDDHDVGQGNLWGAGGRATKKDRAGGYEMPASHVIEVEWAQTSHLPDPFDPTPVEQGIGVYYTRLNVGRIDFAIIEDRKFKSGPDSLLPKGLAKDDLDAWDVDGAVLLGQRQLRFLNQWGEDWRGTDMKCVLSQTVFAGPHTNKNVNQPTPPSTDTDTNGWPRAGRNRALAAMRKGAAFHICGDQHLATVIHHGIDDWDDAGYSFCVQSIVNFFPRHWLPSTDAVKRIESSLPYAGSFYDGFGNRMTLHAYANPEFGIKNYSYQVDENAPLRGADGFGLVRFNKNTRKITVDCWPRLVDITKQDAKQYEGWPITIDQWENDGRKAIAWLPEINVTGKQNPIVQVVEERTNEVLYTRRIQGTQYRPKVFAEGSYTLRVGEQPDEMKSLTGLTASSDQDERKIQFDF</sequence>
<gene>
    <name evidence="4" type="ORF">Poly41_66690</name>
</gene>
<protein>
    <submittedName>
        <fullName evidence="4">PhoD-like phosphatase</fullName>
    </submittedName>
</protein>
<dbReference type="EMBL" id="SJPV01000022">
    <property type="protein sequence ID" value="TWU30574.1"/>
    <property type="molecule type" value="Genomic_DNA"/>
</dbReference>
<dbReference type="InterPro" id="IPR029052">
    <property type="entry name" value="Metallo-depent_PP-like"/>
</dbReference>
<feature type="region of interest" description="Disordered" evidence="1">
    <location>
        <begin position="344"/>
        <end position="365"/>
    </location>
</feature>
<dbReference type="RefSeq" id="WP_197231897.1">
    <property type="nucleotide sequence ID" value="NZ_SJPV01000022.1"/>
</dbReference>
<evidence type="ECO:0000256" key="2">
    <source>
        <dbReference type="SAM" id="SignalP"/>
    </source>
</evidence>
<reference evidence="4 5" key="1">
    <citation type="submission" date="2019-02" db="EMBL/GenBank/DDBJ databases">
        <title>Deep-cultivation of Planctomycetes and their phenomic and genomic characterization uncovers novel biology.</title>
        <authorList>
            <person name="Wiegand S."/>
            <person name="Jogler M."/>
            <person name="Boedeker C."/>
            <person name="Pinto D."/>
            <person name="Vollmers J."/>
            <person name="Rivas-Marin E."/>
            <person name="Kohn T."/>
            <person name="Peeters S.H."/>
            <person name="Heuer A."/>
            <person name="Rast P."/>
            <person name="Oberbeckmann S."/>
            <person name="Bunk B."/>
            <person name="Jeske O."/>
            <person name="Meyerdierks A."/>
            <person name="Storesund J.E."/>
            <person name="Kallscheuer N."/>
            <person name="Luecker S."/>
            <person name="Lage O.M."/>
            <person name="Pohl T."/>
            <person name="Merkel B.J."/>
            <person name="Hornburger P."/>
            <person name="Mueller R.-W."/>
            <person name="Bruemmer F."/>
            <person name="Labrenz M."/>
            <person name="Spormann A.M."/>
            <person name="Op Den Camp H."/>
            <person name="Overmann J."/>
            <person name="Amann R."/>
            <person name="Jetten M.S.M."/>
            <person name="Mascher T."/>
            <person name="Medema M.H."/>
            <person name="Devos D.P."/>
            <person name="Kaster A.-K."/>
            <person name="Ovreas L."/>
            <person name="Rohde M."/>
            <person name="Galperin M.Y."/>
            <person name="Jogler C."/>
        </authorList>
    </citation>
    <scope>NUCLEOTIDE SEQUENCE [LARGE SCALE GENOMIC DNA]</scope>
    <source>
        <strain evidence="4 5">Poly41</strain>
    </source>
</reference>
<dbReference type="Proteomes" id="UP000319143">
    <property type="component" value="Unassembled WGS sequence"/>
</dbReference>
<evidence type="ECO:0000313" key="4">
    <source>
        <dbReference type="EMBL" id="TWU30574.1"/>
    </source>
</evidence>